<dbReference type="SUPFAM" id="SSF54913">
    <property type="entry name" value="GlnB-like"/>
    <property type="match status" value="1"/>
</dbReference>
<protein>
    <recommendedName>
        <fullName evidence="3">Periplasmic divalent cation tolerance protein CutA</fullName>
    </recommendedName>
</protein>
<comment type="similarity">
    <text evidence="1">Belongs to the CutA family.</text>
</comment>
<dbReference type="Gene3D" id="3.30.70.120">
    <property type="match status" value="1"/>
</dbReference>
<dbReference type="PANTHER" id="PTHR23419:SF8">
    <property type="entry name" value="FI09726P"/>
    <property type="match status" value="1"/>
</dbReference>
<accession>A0A3B1B1I2</accession>
<dbReference type="InterPro" id="IPR011322">
    <property type="entry name" value="N-reg_PII-like_a/b"/>
</dbReference>
<sequence>MTSLYYIALTTCPNIEVATSIAQGAVKQQLTACVNIIPNIHSVYQWQGEIETDNELLLVMKTEQQTLKTLELFIMQQHPYETPEFICMNIESGAQAYLDWITNSLKK</sequence>
<name>A0A3B1B1I2_9ZZZZ</name>
<dbReference type="PANTHER" id="PTHR23419">
    <property type="entry name" value="DIVALENT CATION TOLERANCE CUTA-RELATED"/>
    <property type="match status" value="1"/>
</dbReference>
<dbReference type="GO" id="GO:0005507">
    <property type="term" value="F:copper ion binding"/>
    <property type="evidence" value="ECO:0007669"/>
    <property type="project" value="TreeGrafter"/>
</dbReference>
<evidence type="ECO:0008006" key="3">
    <source>
        <dbReference type="Google" id="ProtNLM"/>
    </source>
</evidence>
<dbReference type="InterPro" id="IPR015867">
    <property type="entry name" value="N-reg_PII/ATP_PRibTrfase_C"/>
</dbReference>
<reference evidence="2" key="1">
    <citation type="submission" date="2018-06" db="EMBL/GenBank/DDBJ databases">
        <authorList>
            <person name="Zhirakovskaya E."/>
        </authorList>
    </citation>
    <scope>NUCLEOTIDE SEQUENCE</scope>
</reference>
<evidence type="ECO:0000313" key="2">
    <source>
        <dbReference type="EMBL" id="VAW98926.1"/>
    </source>
</evidence>
<organism evidence="2">
    <name type="scientific">hydrothermal vent metagenome</name>
    <dbReference type="NCBI Taxonomy" id="652676"/>
    <lineage>
        <taxon>unclassified sequences</taxon>
        <taxon>metagenomes</taxon>
        <taxon>ecological metagenomes</taxon>
    </lineage>
</organism>
<gene>
    <name evidence="2" type="ORF">MNBD_GAMMA23-2148</name>
</gene>
<dbReference type="GO" id="GO:0010038">
    <property type="term" value="P:response to metal ion"/>
    <property type="evidence" value="ECO:0007669"/>
    <property type="project" value="InterPro"/>
</dbReference>
<dbReference type="AlphaFoldDB" id="A0A3B1B1I2"/>
<dbReference type="InterPro" id="IPR004323">
    <property type="entry name" value="Ion_tolerance_CutA"/>
</dbReference>
<dbReference type="Pfam" id="PF03091">
    <property type="entry name" value="CutA1"/>
    <property type="match status" value="1"/>
</dbReference>
<evidence type="ECO:0000256" key="1">
    <source>
        <dbReference type="ARBA" id="ARBA00010169"/>
    </source>
</evidence>
<dbReference type="EMBL" id="UOFT01000074">
    <property type="protein sequence ID" value="VAW98926.1"/>
    <property type="molecule type" value="Genomic_DNA"/>
</dbReference>
<proteinExistence type="inferred from homology"/>